<dbReference type="PANTHER" id="PTHR40082:SF1">
    <property type="entry name" value="BLR5956 PROTEIN"/>
    <property type="match status" value="1"/>
</dbReference>
<dbReference type="GO" id="GO:0004852">
    <property type="term" value="F:uroporphyrinogen-III synthase activity"/>
    <property type="evidence" value="ECO:0007669"/>
    <property type="project" value="InterPro"/>
</dbReference>
<dbReference type="EMBL" id="SJPG01000001">
    <property type="protein sequence ID" value="TWT61146.1"/>
    <property type="molecule type" value="Genomic_DNA"/>
</dbReference>
<evidence type="ECO:0000313" key="2">
    <source>
        <dbReference type="EMBL" id="TWT61146.1"/>
    </source>
</evidence>
<keyword evidence="3" id="KW-1185">Reference proteome</keyword>
<dbReference type="GO" id="GO:0006780">
    <property type="term" value="P:uroporphyrinogen III biosynthetic process"/>
    <property type="evidence" value="ECO:0007669"/>
    <property type="project" value="InterPro"/>
</dbReference>
<dbReference type="CDD" id="cd06578">
    <property type="entry name" value="HemD"/>
    <property type="match status" value="1"/>
</dbReference>
<evidence type="ECO:0000259" key="1">
    <source>
        <dbReference type="Pfam" id="PF02602"/>
    </source>
</evidence>
<gene>
    <name evidence="2" type="ORF">Pan54_18810</name>
</gene>
<protein>
    <submittedName>
        <fullName evidence="2">Bifunctional uroporphyrinogen-III synthetase/response regulator domain protein</fullName>
    </submittedName>
</protein>
<feature type="domain" description="Tetrapyrrole biosynthesis uroporphyrinogen III synthase" evidence="1">
    <location>
        <begin position="15"/>
        <end position="258"/>
    </location>
</feature>
<dbReference type="Proteomes" id="UP000316095">
    <property type="component" value="Unassembled WGS sequence"/>
</dbReference>
<dbReference type="SUPFAM" id="SSF69618">
    <property type="entry name" value="HemD-like"/>
    <property type="match status" value="1"/>
</dbReference>
<dbReference type="Pfam" id="PF02602">
    <property type="entry name" value="HEM4"/>
    <property type="match status" value="1"/>
</dbReference>
<dbReference type="InterPro" id="IPR039793">
    <property type="entry name" value="UROS/Hem4"/>
</dbReference>
<organism evidence="2 3">
    <name type="scientific">Rubinisphaera italica</name>
    <dbReference type="NCBI Taxonomy" id="2527969"/>
    <lineage>
        <taxon>Bacteria</taxon>
        <taxon>Pseudomonadati</taxon>
        <taxon>Planctomycetota</taxon>
        <taxon>Planctomycetia</taxon>
        <taxon>Planctomycetales</taxon>
        <taxon>Planctomycetaceae</taxon>
        <taxon>Rubinisphaera</taxon>
    </lineage>
</organism>
<dbReference type="AlphaFoldDB" id="A0A5C5XDG7"/>
<proteinExistence type="predicted"/>
<dbReference type="InterPro" id="IPR003754">
    <property type="entry name" value="4pyrrol_synth_uPrphyn_synth"/>
</dbReference>
<sequence length="271" mass="30823">MSVRVCSFESRRCHEMATLIAKFGGEPTVAPSMREVPLEENTHALDFAKRILEGEIEIVLFMTGVGARTLFEAIQKQDTWESFHQELDRRVIIVRGPKPVPVLKDARIHIDYRAPEPNTWREILEMLDSESIPLQNQEIAVQEYGRPNLEFYAGLEARGAQVYPVPVYLWDFPEDVEPLYEAVRLAVNHPFDLVMFTSANQVDNVLEAAGRIGMREEFLNALKQTTIASIGPTCSDRLREFGIPVAMEPSHPKMAHLIREAIELVQQNKTL</sequence>
<comment type="caution">
    <text evidence="2">The sequence shown here is derived from an EMBL/GenBank/DDBJ whole genome shotgun (WGS) entry which is preliminary data.</text>
</comment>
<dbReference type="RefSeq" id="WP_146503175.1">
    <property type="nucleotide sequence ID" value="NZ_SJPG01000001.1"/>
</dbReference>
<reference evidence="2 3" key="1">
    <citation type="submission" date="2019-02" db="EMBL/GenBank/DDBJ databases">
        <title>Deep-cultivation of Planctomycetes and their phenomic and genomic characterization uncovers novel biology.</title>
        <authorList>
            <person name="Wiegand S."/>
            <person name="Jogler M."/>
            <person name="Boedeker C."/>
            <person name="Pinto D."/>
            <person name="Vollmers J."/>
            <person name="Rivas-Marin E."/>
            <person name="Kohn T."/>
            <person name="Peeters S.H."/>
            <person name="Heuer A."/>
            <person name="Rast P."/>
            <person name="Oberbeckmann S."/>
            <person name="Bunk B."/>
            <person name="Jeske O."/>
            <person name="Meyerdierks A."/>
            <person name="Storesund J.E."/>
            <person name="Kallscheuer N."/>
            <person name="Luecker S."/>
            <person name="Lage O.M."/>
            <person name="Pohl T."/>
            <person name="Merkel B.J."/>
            <person name="Hornburger P."/>
            <person name="Mueller R.-W."/>
            <person name="Bruemmer F."/>
            <person name="Labrenz M."/>
            <person name="Spormann A.M."/>
            <person name="Op Den Camp H."/>
            <person name="Overmann J."/>
            <person name="Amann R."/>
            <person name="Jetten M.S.M."/>
            <person name="Mascher T."/>
            <person name="Medema M.H."/>
            <person name="Devos D.P."/>
            <person name="Kaster A.-K."/>
            <person name="Ovreas L."/>
            <person name="Rohde M."/>
            <person name="Galperin M.Y."/>
            <person name="Jogler C."/>
        </authorList>
    </citation>
    <scope>NUCLEOTIDE SEQUENCE [LARGE SCALE GENOMIC DNA]</scope>
    <source>
        <strain evidence="2 3">Pan54</strain>
    </source>
</reference>
<name>A0A5C5XDG7_9PLAN</name>
<dbReference type="PANTHER" id="PTHR40082">
    <property type="entry name" value="BLR5956 PROTEIN"/>
    <property type="match status" value="1"/>
</dbReference>
<dbReference type="OrthoDB" id="213853at2"/>
<dbReference type="InterPro" id="IPR036108">
    <property type="entry name" value="4pyrrol_syn_uPrphyn_synt_sf"/>
</dbReference>
<accession>A0A5C5XDG7</accession>
<evidence type="ECO:0000313" key="3">
    <source>
        <dbReference type="Proteomes" id="UP000316095"/>
    </source>
</evidence>
<dbReference type="Gene3D" id="3.40.50.10090">
    <property type="match status" value="2"/>
</dbReference>